<dbReference type="SUPFAM" id="SSF55920">
    <property type="entry name" value="Creatinase/aminopeptidase"/>
    <property type="match status" value="1"/>
</dbReference>
<dbReference type="PANTHER" id="PTHR46112:SF2">
    <property type="entry name" value="XAA-PRO AMINOPEPTIDASE P-RELATED"/>
    <property type="match status" value="1"/>
</dbReference>
<evidence type="ECO:0000313" key="3">
    <source>
        <dbReference type="Proteomes" id="UP000051448"/>
    </source>
</evidence>
<accession>A0A0R1MDZ2</accession>
<dbReference type="Proteomes" id="UP000051448">
    <property type="component" value="Unassembled WGS sequence"/>
</dbReference>
<proteinExistence type="predicted"/>
<dbReference type="STRING" id="1423759.FC92_GL002084"/>
<feature type="domain" description="Peptidase M24" evidence="1">
    <location>
        <begin position="5"/>
        <end position="60"/>
    </location>
</feature>
<dbReference type="PATRIC" id="fig|1423759.3.peg.2176"/>
<reference evidence="2 3" key="1">
    <citation type="journal article" date="2015" name="Genome Announc.">
        <title>Expanding the biotechnology potential of lactobacilli through comparative genomics of 213 strains and associated genera.</title>
        <authorList>
            <person name="Sun Z."/>
            <person name="Harris H.M."/>
            <person name="McCann A."/>
            <person name="Guo C."/>
            <person name="Argimon S."/>
            <person name="Zhang W."/>
            <person name="Yang X."/>
            <person name="Jeffery I.B."/>
            <person name="Cooney J.C."/>
            <person name="Kagawa T.F."/>
            <person name="Liu W."/>
            <person name="Song Y."/>
            <person name="Salvetti E."/>
            <person name="Wrobel A."/>
            <person name="Rasinkangas P."/>
            <person name="Parkhill J."/>
            <person name="Rea M.C."/>
            <person name="O'Sullivan O."/>
            <person name="Ritari J."/>
            <person name="Douillard F.P."/>
            <person name="Paul Ross R."/>
            <person name="Yang R."/>
            <person name="Briner A.E."/>
            <person name="Felis G.E."/>
            <person name="de Vos W.M."/>
            <person name="Barrangou R."/>
            <person name="Klaenhammer T.R."/>
            <person name="Caufield P.W."/>
            <person name="Cui Y."/>
            <person name="Zhang H."/>
            <person name="O'Toole P.W."/>
        </authorList>
    </citation>
    <scope>NUCLEOTIDE SEQUENCE [LARGE SCALE GENOMIC DNA]</scope>
    <source>
        <strain evidence="2 3">DSM 19519</strain>
    </source>
</reference>
<dbReference type="PANTHER" id="PTHR46112">
    <property type="entry name" value="AMINOPEPTIDASE"/>
    <property type="match status" value="1"/>
</dbReference>
<dbReference type="InterPro" id="IPR036005">
    <property type="entry name" value="Creatinase/aminopeptidase-like"/>
</dbReference>
<dbReference type="AlphaFoldDB" id="A0A0R1MDZ2"/>
<keyword evidence="3" id="KW-1185">Reference proteome</keyword>
<evidence type="ECO:0000259" key="1">
    <source>
        <dbReference type="Pfam" id="PF00557"/>
    </source>
</evidence>
<dbReference type="Pfam" id="PF00557">
    <property type="entry name" value="Peptidase_M24"/>
    <property type="match status" value="1"/>
</dbReference>
<dbReference type="InterPro" id="IPR000994">
    <property type="entry name" value="Pept_M24"/>
</dbReference>
<dbReference type="InterPro" id="IPR050659">
    <property type="entry name" value="Peptidase_M24B"/>
</dbReference>
<comment type="caution">
    <text evidence="2">The sequence shown here is derived from an EMBL/GenBank/DDBJ whole genome shotgun (WGS) entry which is preliminary data.</text>
</comment>
<name>A0A0R1MDZ2_9LACO</name>
<gene>
    <name evidence="2" type="ORF">FC92_GL002084</name>
</gene>
<dbReference type="EMBL" id="AZDX01000072">
    <property type="protein sequence ID" value="KRL03290.1"/>
    <property type="molecule type" value="Genomic_DNA"/>
</dbReference>
<protein>
    <recommendedName>
        <fullName evidence="1">Peptidase M24 domain-containing protein</fullName>
    </recommendedName>
</protein>
<sequence>MGNILHRPGHGIGLNNHEWPTLSLGNDTVLQENMVVSVEPAIYFQNQGGYRHSDTAVITKNGYQMMTQAPTDLSELILK</sequence>
<evidence type="ECO:0000313" key="2">
    <source>
        <dbReference type="EMBL" id="KRL03290.1"/>
    </source>
</evidence>
<dbReference type="Gene3D" id="3.90.230.10">
    <property type="entry name" value="Creatinase/methionine aminopeptidase superfamily"/>
    <property type="match status" value="1"/>
</dbReference>
<organism evidence="2 3">
    <name type="scientific">Liquorilactobacillus hordei DSM 19519</name>
    <dbReference type="NCBI Taxonomy" id="1423759"/>
    <lineage>
        <taxon>Bacteria</taxon>
        <taxon>Bacillati</taxon>
        <taxon>Bacillota</taxon>
        <taxon>Bacilli</taxon>
        <taxon>Lactobacillales</taxon>
        <taxon>Lactobacillaceae</taxon>
        <taxon>Liquorilactobacillus</taxon>
    </lineage>
</organism>